<keyword evidence="2 6" id="KW-0540">Nuclease</keyword>
<evidence type="ECO:0000256" key="7">
    <source>
        <dbReference type="NCBIfam" id="TIGR00188"/>
    </source>
</evidence>
<dbReference type="PANTHER" id="PTHR33992">
    <property type="entry name" value="RIBONUCLEASE P PROTEIN COMPONENT"/>
    <property type="match status" value="1"/>
</dbReference>
<keyword evidence="5 6" id="KW-0694">RNA-binding</keyword>
<dbReference type="InterPro" id="IPR020568">
    <property type="entry name" value="Ribosomal_Su5_D2-typ_SF"/>
</dbReference>
<keyword evidence="9" id="KW-1185">Reference proteome</keyword>
<evidence type="ECO:0000256" key="2">
    <source>
        <dbReference type="ARBA" id="ARBA00022722"/>
    </source>
</evidence>
<comment type="similarity">
    <text evidence="6">Belongs to the RnpA family.</text>
</comment>
<dbReference type="Pfam" id="PF00825">
    <property type="entry name" value="Ribonuclease_P"/>
    <property type="match status" value="1"/>
</dbReference>
<dbReference type="OrthoDB" id="196964at2"/>
<dbReference type="PANTHER" id="PTHR33992:SF1">
    <property type="entry name" value="RIBONUCLEASE P PROTEIN COMPONENT"/>
    <property type="match status" value="1"/>
</dbReference>
<dbReference type="GO" id="GO:0001682">
    <property type="term" value="P:tRNA 5'-leader removal"/>
    <property type="evidence" value="ECO:0007669"/>
    <property type="project" value="UniProtKB-UniRule"/>
</dbReference>
<dbReference type="EC" id="3.1.26.5" evidence="6 7"/>
<dbReference type="SUPFAM" id="SSF54211">
    <property type="entry name" value="Ribosomal protein S5 domain 2-like"/>
    <property type="match status" value="1"/>
</dbReference>
<evidence type="ECO:0000256" key="5">
    <source>
        <dbReference type="ARBA" id="ARBA00022884"/>
    </source>
</evidence>
<dbReference type="InterPro" id="IPR014721">
    <property type="entry name" value="Ribsml_uS5_D2-typ_fold_subgr"/>
</dbReference>
<evidence type="ECO:0000256" key="4">
    <source>
        <dbReference type="ARBA" id="ARBA00022801"/>
    </source>
</evidence>
<evidence type="ECO:0000313" key="9">
    <source>
        <dbReference type="Proteomes" id="UP000216311"/>
    </source>
</evidence>
<keyword evidence="3 6" id="KW-0255">Endonuclease</keyword>
<dbReference type="Proteomes" id="UP000216311">
    <property type="component" value="Unassembled WGS sequence"/>
</dbReference>
<reference evidence="8 9" key="1">
    <citation type="submission" date="2017-07" db="EMBL/GenBank/DDBJ databases">
        <title>Draft whole genome sequences of clinical Proprionibacteriaceae strains.</title>
        <authorList>
            <person name="Bernier A.-M."/>
            <person name="Bernard K."/>
            <person name="Domingo M.-C."/>
        </authorList>
    </citation>
    <scope>NUCLEOTIDE SEQUENCE [LARGE SCALE GENOMIC DNA]</scope>
    <source>
        <strain evidence="8 9">NML 130396</strain>
    </source>
</reference>
<dbReference type="InterPro" id="IPR000100">
    <property type="entry name" value="RNase_P"/>
</dbReference>
<comment type="function">
    <text evidence="6">RNaseP catalyzes the removal of the 5'-leader sequence from pre-tRNA to produce the mature 5'-terminus. It can also cleave other RNA substrates such as 4.5S RNA. The protein component plays an auxiliary but essential role in vivo by binding to the 5'-leader sequence and broadening the substrate specificity of the ribozyme.</text>
</comment>
<dbReference type="NCBIfam" id="TIGR00188">
    <property type="entry name" value="rnpA"/>
    <property type="match status" value="1"/>
</dbReference>
<dbReference type="Gene3D" id="3.30.230.10">
    <property type="match status" value="1"/>
</dbReference>
<evidence type="ECO:0000313" key="8">
    <source>
        <dbReference type="EMBL" id="OYO25309.1"/>
    </source>
</evidence>
<dbReference type="GO" id="GO:0000049">
    <property type="term" value="F:tRNA binding"/>
    <property type="evidence" value="ECO:0007669"/>
    <property type="project" value="UniProtKB-UniRule"/>
</dbReference>
<keyword evidence="4 6" id="KW-0378">Hydrolase</keyword>
<dbReference type="GO" id="GO:0004526">
    <property type="term" value="F:ribonuclease P activity"/>
    <property type="evidence" value="ECO:0007669"/>
    <property type="project" value="UniProtKB-UniRule"/>
</dbReference>
<sequence length="160" mass="16334">MASACGCGPAPGVPSWLLAAARVAPSWPAEPAAATVLPAAHRMRSALDFRRTIRSGVRSGRSTLVVHAHRPAGAGDSATKVGLVVSRAVGGSVVRNRVKRRLRHLAVPLVAETPGGTNVVIRALAPAASADSLAEDLGGAWRGCLRKLAAYAPEATGPAR</sequence>
<accession>A0A255HC14</accession>
<gene>
    <name evidence="6 8" type="primary">rnpA</name>
    <name evidence="8" type="ORF">CGZ93_02395</name>
</gene>
<keyword evidence="1 6" id="KW-0819">tRNA processing</keyword>
<dbReference type="EMBL" id="NMVQ01000001">
    <property type="protein sequence ID" value="OYO25309.1"/>
    <property type="molecule type" value="Genomic_DNA"/>
</dbReference>
<evidence type="ECO:0000256" key="1">
    <source>
        <dbReference type="ARBA" id="ARBA00022694"/>
    </source>
</evidence>
<comment type="catalytic activity">
    <reaction evidence="6">
        <text>Endonucleolytic cleavage of RNA, removing 5'-extranucleotides from tRNA precursor.</text>
        <dbReference type="EC" id="3.1.26.5"/>
    </reaction>
</comment>
<comment type="subunit">
    <text evidence="6">Consists of a catalytic RNA component (M1 or rnpB) and a protein subunit.</text>
</comment>
<comment type="caution">
    <text evidence="8">The sequence shown here is derived from an EMBL/GenBank/DDBJ whole genome shotgun (WGS) entry which is preliminary data.</text>
</comment>
<evidence type="ECO:0000256" key="6">
    <source>
        <dbReference type="HAMAP-Rule" id="MF_00227"/>
    </source>
</evidence>
<dbReference type="GO" id="GO:0042781">
    <property type="term" value="F:3'-tRNA processing endoribonuclease activity"/>
    <property type="evidence" value="ECO:0007669"/>
    <property type="project" value="TreeGrafter"/>
</dbReference>
<protein>
    <recommendedName>
        <fullName evidence="6 7">Ribonuclease P protein component</fullName>
        <shortName evidence="6">RNase P protein</shortName>
        <shortName evidence="6">RNaseP protein</shortName>
        <ecNumber evidence="6 7">3.1.26.5</ecNumber>
    </recommendedName>
    <alternativeName>
        <fullName evidence="6">Protein C5</fullName>
    </alternativeName>
</protein>
<dbReference type="AlphaFoldDB" id="A0A255HC14"/>
<dbReference type="GO" id="GO:0030677">
    <property type="term" value="C:ribonuclease P complex"/>
    <property type="evidence" value="ECO:0007669"/>
    <property type="project" value="TreeGrafter"/>
</dbReference>
<organism evidence="8 9">
    <name type="scientific">Enemella dayhoffiae</name>
    <dbReference type="NCBI Taxonomy" id="2016507"/>
    <lineage>
        <taxon>Bacteria</taxon>
        <taxon>Bacillati</taxon>
        <taxon>Actinomycetota</taxon>
        <taxon>Actinomycetes</taxon>
        <taxon>Propionibacteriales</taxon>
        <taxon>Propionibacteriaceae</taxon>
        <taxon>Enemella</taxon>
    </lineage>
</organism>
<evidence type="ECO:0000256" key="3">
    <source>
        <dbReference type="ARBA" id="ARBA00022759"/>
    </source>
</evidence>
<name>A0A255HC14_9ACTN</name>
<proteinExistence type="inferred from homology"/>
<dbReference type="HAMAP" id="MF_00227">
    <property type="entry name" value="RNase_P"/>
    <property type="match status" value="1"/>
</dbReference>